<dbReference type="InterPro" id="IPR012338">
    <property type="entry name" value="Beta-lactam/transpept-like"/>
</dbReference>
<organism evidence="5 6">
    <name type="scientific">Streptantibioticus parmotrematis</name>
    <dbReference type="NCBI Taxonomy" id="2873249"/>
    <lineage>
        <taxon>Bacteria</taxon>
        <taxon>Bacillati</taxon>
        <taxon>Actinomycetota</taxon>
        <taxon>Actinomycetes</taxon>
        <taxon>Kitasatosporales</taxon>
        <taxon>Streptomycetaceae</taxon>
        <taxon>Streptantibioticus</taxon>
    </lineage>
</organism>
<name>A0ABS7QWW0_9ACTN</name>
<feature type="region of interest" description="Disordered" evidence="1">
    <location>
        <begin position="101"/>
        <end position="125"/>
    </location>
</feature>
<feature type="compositionally biased region" description="Low complexity" evidence="1">
    <location>
        <begin position="104"/>
        <end position="115"/>
    </location>
</feature>
<evidence type="ECO:0000259" key="3">
    <source>
        <dbReference type="Pfam" id="PF00905"/>
    </source>
</evidence>
<dbReference type="SUPFAM" id="SSF56601">
    <property type="entry name" value="beta-lactamase/transpeptidase-like"/>
    <property type="match status" value="1"/>
</dbReference>
<reference evidence="5 6" key="1">
    <citation type="submission" date="2021-08" db="EMBL/GenBank/DDBJ databases">
        <title>Streptomyces sp. PTM05 isolated from lichen.</title>
        <authorList>
            <person name="Somphong A."/>
            <person name="Phongsopitanun W."/>
            <person name="Tanasupawat S."/>
        </authorList>
    </citation>
    <scope>NUCLEOTIDE SEQUENCE [LARGE SCALE GENOMIC DNA]</scope>
    <source>
        <strain evidence="5 6">Ptm05</strain>
    </source>
</reference>
<sequence length="562" mass="56689">MQRGTRSAVIGGLIAVVVGGVAYGGYDLYHGGLTGHDGSDNKVATGPLSATEVGSAANGFLTAWAAGDTAKAAALTDDPSQASAALSSFRTNLHATALTLTPKQAQGASTAPQSGAGTGASTGTGTGAVSDSVPFSAKATFAYAGQQSSWAYDSALTVVRDTTTGKPVVKWAPSVVNPRLAAGQSLEAAPTGAAPMTAVDRTGKPLSATAFPSLSGILQQLAARYGTKVHGTPGMAVRVREANGTAGPVLHTLSQGKAGSPLPTTIDSRLQAEAEKAIKTEGPDASFVAVQPSTGDILAVADNPAYGYDKAMLGQYASGSTFKVITASTLLSTGKYTPTSKLACPKTITYGGRSFHNVEGENFANATTVATDFAASCNTAFISTANVLPDGAVESEAKDVFGLGLTWNTGVSSWDGKVPAGSGSLKASTYIGQGEVQVNPLNMASVAATAKSGVFRQPVIVPDSVDHRQLAQAPRQLGSTVSAEIRSMMVLTAREGTAEPTIGSLSGDVGAKTGTAEVDGQTKPNSWFVAYRGDVAAAAVVPNTGEGYKYAGKIVTAVLSVS</sequence>
<dbReference type="RefSeq" id="WP_222980428.1">
    <property type="nucleotide sequence ID" value="NZ_JAINVZ010000018.1"/>
</dbReference>
<dbReference type="Pfam" id="PF00905">
    <property type="entry name" value="Transpeptidase"/>
    <property type="match status" value="1"/>
</dbReference>
<dbReference type="EMBL" id="JAINVZ010000018">
    <property type="protein sequence ID" value="MBY8887679.1"/>
    <property type="molecule type" value="Genomic_DNA"/>
</dbReference>
<feature type="domain" description="NTF2-like N-terminal transpeptidase" evidence="4">
    <location>
        <begin position="55"/>
        <end position="184"/>
    </location>
</feature>
<evidence type="ECO:0000313" key="5">
    <source>
        <dbReference type="EMBL" id="MBY8887679.1"/>
    </source>
</evidence>
<protein>
    <submittedName>
        <fullName evidence="5">Penicillin-binding protein</fullName>
    </submittedName>
</protein>
<comment type="caution">
    <text evidence="5">The sequence shown here is derived from an EMBL/GenBank/DDBJ whole genome shotgun (WGS) entry which is preliminary data.</text>
</comment>
<dbReference type="Proteomes" id="UP001198565">
    <property type="component" value="Unassembled WGS sequence"/>
</dbReference>
<dbReference type="PANTHER" id="PTHR30627:SF24">
    <property type="entry name" value="PENICILLIN-BINDING PROTEIN 4B"/>
    <property type="match status" value="1"/>
</dbReference>
<gene>
    <name evidence="5" type="ORF">K7472_22970</name>
</gene>
<evidence type="ECO:0000313" key="6">
    <source>
        <dbReference type="Proteomes" id="UP001198565"/>
    </source>
</evidence>
<evidence type="ECO:0000259" key="4">
    <source>
        <dbReference type="Pfam" id="PF05223"/>
    </source>
</evidence>
<feature type="transmembrane region" description="Helical" evidence="2">
    <location>
        <begin position="7"/>
        <end position="26"/>
    </location>
</feature>
<dbReference type="Pfam" id="PF05223">
    <property type="entry name" value="MecA_N"/>
    <property type="match status" value="1"/>
</dbReference>
<keyword evidence="2" id="KW-0472">Membrane</keyword>
<keyword evidence="2" id="KW-1133">Transmembrane helix</keyword>
<evidence type="ECO:0000256" key="2">
    <source>
        <dbReference type="SAM" id="Phobius"/>
    </source>
</evidence>
<keyword evidence="6" id="KW-1185">Reference proteome</keyword>
<dbReference type="InterPro" id="IPR050515">
    <property type="entry name" value="Beta-lactam/transpept"/>
</dbReference>
<dbReference type="InterPro" id="IPR001460">
    <property type="entry name" value="PCN-bd_Tpept"/>
</dbReference>
<proteinExistence type="predicted"/>
<dbReference type="Gene3D" id="3.40.710.10">
    <property type="entry name" value="DD-peptidase/beta-lactamase superfamily"/>
    <property type="match status" value="1"/>
</dbReference>
<dbReference type="PANTHER" id="PTHR30627">
    <property type="entry name" value="PEPTIDOGLYCAN D,D-TRANSPEPTIDASE"/>
    <property type="match status" value="1"/>
</dbReference>
<evidence type="ECO:0000256" key="1">
    <source>
        <dbReference type="SAM" id="MobiDB-lite"/>
    </source>
</evidence>
<keyword evidence="2" id="KW-0812">Transmembrane</keyword>
<dbReference type="InterPro" id="IPR007887">
    <property type="entry name" value="MecA_N"/>
</dbReference>
<accession>A0ABS7QWW0</accession>
<feature type="compositionally biased region" description="Gly residues" evidence="1">
    <location>
        <begin position="116"/>
        <end position="125"/>
    </location>
</feature>
<feature type="domain" description="Penicillin-binding protein transpeptidase" evidence="3">
    <location>
        <begin position="286"/>
        <end position="558"/>
    </location>
</feature>